<comment type="catalytic activity">
    <reaction evidence="7">
        <text>L-cysteinyl-[prolipoprotein] + a 1,2-diacyl-sn-glycero-3-phospho-(1'-sn-glycerol) = an S-1,2-diacyl-sn-glyceryl-L-cysteinyl-[prolipoprotein] + sn-glycerol 1-phosphate + H(+)</text>
        <dbReference type="Rhea" id="RHEA:56712"/>
        <dbReference type="Rhea" id="RHEA-COMP:14679"/>
        <dbReference type="Rhea" id="RHEA-COMP:14680"/>
        <dbReference type="ChEBI" id="CHEBI:15378"/>
        <dbReference type="ChEBI" id="CHEBI:29950"/>
        <dbReference type="ChEBI" id="CHEBI:57685"/>
        <dbReference type="ChEBI" id="CHEBI:64716"/>
        <dbReference type="ChEBI" id="CHEBI:140658"/>
        <dbReference type="EC" id="2.5.1.145"/>
    </reaction>
</comment>
<keyword evidence="2 7" id="KW-1003">Cell membrane</keyword>
<feature type="transmembrane region" description="Helical" evidence="7">
    <location>
        <begin position="124"/>
        <end position="144"/>
    </location>
</feature>
<dbReference type="HAMAP" id="MF_01147">
    <property type="entry name" value="Lgt"/>
    <property type="match status" value="1"/>
</dbReference>
<dbReference type="Proteomes" id="UP000030526">
    <property type="component" value="Unassembled WGS sequence"/>
</dbReference>
<evidence type="ECO:0000256" key="3">
    <source>
        <dbReference type="ARBA" id="ARBA00022679"/>
    </source>
</evidence>
<keyword evidence="6 7" id="KW-0472">Membrane</keyword>
<proteinExistence type="inferred from homology"/>
<evidence type="ECO:0000256" key="1">
    <source>
        <dbReference type="ARBA" id="ARBA00007150"/>
    </source>
</evidence>
<dbReference type="PANTHER" id="PTHR30589">
    <property type="entry name" value="PROLIPOPROTEIN DIACYLGLYCERYL TRANSFERASE"/>
    <property type="match status" value="1"/>
</dbReference>
<dbReference type="Pfam" id="PF01790">
    <property type="entry name" value="LGT"/>
    <property type="match status" value="1"/>
</dbReference>
<dbReference type="GO" id="GO:0042158">
    <property type="term" value="P:lipoprotein biosynthetic process"/>
    <property type="evidence" value="ECO:0007669"/>
    <property type="project" value="UniProtKB-UniRule"/>
</dbReference>
<sequence>MNSEFFTYPQFDPVIFAVGPIALRWYGLMYLIGFLFARWLGMRRVKRPNSGWSADQFDNLLFNGFLGVFLGGRIGYVLFYQFDLFLQDPLYLIRVWEGGMSFHGGLIGVIVAMWLTAKVQKRQFFAVADFIAPLIPFGLGMGRIGNFINDELWGRVTDVSWAVLFPSGGYLPRHPSQLYEAFLEGVVLFTILNLFIRKPRPTGAVSGLFLFCYGVFRFIVEFFREPDPQLGLYFGHEISMGQILSTPMIVIGLVIIWFAYQRKGKNNETVS</sequence>
<evidence type="ECO:0000256" key="6">
    <source>
        <dbReference type="ARBA" id="ARBA00023136"/>
    </source>
</evidence>
<dbReference type="AlphaFoldDB" id="A0A0A2XIY6"/>
<dbReference type="RefSeq" id="WP_039083928.1">
    <property type="nucleotide sequence ID" value="NZ_AP035889.1"/>
</dbReference>
<dbReference type="PANTHER" id="PTHR30589:SF0">
    <property type="entry name" value="PHOSPHATIDYLGLYCEROL--PROLIPOPROTEIN DIACYLGLYCERYL TRANSFERASE"/>
    <property type="match status" value="1"/>
</dbReference>
<evidence type="ECO:0000313" key="8">
    <source>
        <dbReference type="EMBL" id="KGQ32128.1"/>
    </source>
</evidence>
<feature type="transmembrane region" description="Helical" evidence="7">
    <location>
        <begin position="60"/>
        <end position="80"/>
    </location>
</feature>
<organism evidence="8 9">
    <name type="scientific">Gallibacterium anatis</name>
    <dbReference type="NCBI Taxonomy" id="750"/>
    <lineage>
        <taxon>Bacteria</taxon>
        <taxon>Pseudomonadati</taxon>
        <taxon>Pseudomonadota</taxon>
        <taxon>Gammaproteobacteria</taxon>
        <taxon>Pasteurellales</taxon>
        <taxon>Pasteurellaceae</taxon>
        <taxon>Gallibacterium</taxon>
    </lineage>
</organism>
<gene>
    <name evidence="7" type="primary">lgt</name>
    <name evidence="8" type="ORF">JP32_05340</name>
</gene>
<feature type="transmembrane region" description="Helical" evidence="7">
    <location>
        <begin position="240"/>
        <end position="260"/>
    </location>
</feature>
<dbReference type="EC" id="2.5.1.145" evidence="7"/>
<dbReference type="GO" id="GO:0008961">
    <property type="term" value="F:phosphatidylglycerol-prolipoprotein diacylglyceryl transferase activity"/>
    <property type="evidence" value="ECO:0007669"/>
    <property type="project" value="UniProtKB-UniRule"/>
</dbReference>
<name>A0A0A2XIY6_9PAST</name>
<keyword evidence="3 7" id="KW-0808">Transferase</keyword>
<feature type="transmembrane region" description="Helical" evidence="7">
    <location>
        <begin position="203"/>
        <end position="220"/>
    </location>
</feature>
<evidence type="ECO:0000256" key="7">
    <source>
        <dbReference type="HAMAP-Rule" id="MF_01147"/>
    </source>
</evidence>
<comment type="function">
    <text evidence="7">Catalyzes the transfer of the diacylglyceryl group from phosphatidylglycerol to the sulfhydryl group of the N-terminal cysteine of a prolipoprotein, the first step in the formation of mature lipoproteins.</text>
</comment>
<comment type="caution">
    <text evidence="8">The sequence shown here is derived from an EMBL/GenBank/DDBJ whole genome shotgun (WGS) entry which is preliminary data.</text>
</comment>
<evidence type="ECO:0000256" key="4">
    <source>
        <dbReference type="ARBA" id="ARBA00022692"/>
    </source>
</evidence>
<feature type="transmembrane region" description="Helical" evidence="7">
    <location>
        <begin position="178"/>
        <end position="196"/>
    </location>
</feature>
<comment type="similarity">
    <text evidence="1 7">Belongs to the Lgt family.</text>
</comment>
<dbReference type="EMBL" id="JPXS01000025">
    <property type="protein sequence ID" value="KGQ32128.1"/>
    <property type="molecule type" value="Genomic_DNA"/>
</dbReference>
<comment type="subcellular location">
    <subcellularLocation>
        <location evidence="7">Cell membrane</location>
        <topology evidence="7">Multi-pass membrane protein</topology>
    </subcellularLocation>
</comment>
<accession>A0A0A2XIY6</accession>
<feature type="transmembrane region" description="Helical" evidence="7">
    <location>
        <begin position="100"/>
        <end position="117"/>
    </location>
</feature>
<dbReference type="GO" id="GO:0005886">
    <property type="term" value="C:plasma membrane"/>
    <property type="evidence" value="ECO:0007669"/>
    <property type="project" value="UniProtKB-SubCell"/>
</dbReference>
<keyword evidence="5 7" id="KW-1133">Transmembrane helix</keyword>
<evidence type="ECO:0000256" key="5">
    <source>
        <dbReference type="ARBA" id="ARBA00022989"/>
    </source>
</evidence>
<dbReference type="InterPro" id="IPR001640">
    <property type="entry name" value="Lgt"/>
</dbReference>
<evidence type="ECO:0000256" key="2">
    <source>
        <dbReference type="ARBA" id="ARBA00022475"/>
    </source>
</evidence>
<feature type="binding site" evidence="7">
    <location>
        <position position="143"/>
    </location>
    <ligand>
        <name>a 1,2-diacyl-sn-glycero-3-phospho-(1'-sn-glycerol)</name>
        <dbReference type="ChEBI" id="CHEBI:64716"/>
    </ligand>
</feature>
<dbReference type="UniPathway" id="UPA00664"/>
<keyword evidence="4 7" id="KW-0812">Transmembrane</keyword>
<dbReference type="PROSITE" id="PS01311">
    <property type="entry name" value="LGT"/>
    <property type="match status" value="1"/>
</dbReference>
<evidence type="ECO:0000313" key="9">
    <source>
        <dbReference type="Proteomes" id="UP000030526"/>
    </source>
</evidence>
<feature type="transmembrane region" description="Helical" evidence="7">
    <location>
        <begin position="14"/>
        <end position="40"/>
    </location>
</feature>
<reference evidence="8 9" key="1">
    <citation type="submission" date="2014-08" db="EMBL/GenBank/DDBJ databases">
        <title>Chaperone-usher fimbriae in a diverse selection of Gallibacterium genomes.</title>
        <authorList>
            <person name="Kudirkiene E."/>
            <person name="Bager R.J."/>
            <person name="Johnson T.J."/>
            <person name="Bojesen A.M."/>
        </authorList>
    </citation>
    <scope>NUCLEOTIDE SEQUENCE [LARGE SCALE GENOMIC DNA]</scope>
    <source>
        <strain evidence="8 9">20558/3kl.</strain>
    </source>
</reference>
<protein>
    <recommendedName>
        <fullName evidence="7">Phosphatidylglycerol--prolipoprotein diacylglyceryl transferase</fullName>
        <ecNumber evidence="7">2.5.1.145</ecNumber>
    </recommendedName>
</protein>
<dbReference type="NCBIfam" id="TIGR00544">
    <property type="entry name" value="lgt"/>
    <property type="match status" value="1"/>
</dbReference>
<comment type="pathway">
    <text evidence="7">Protein modification; lipoprotein biosynthesis (diacylglyceryl transfer).</text>
</comment>